<reference evidence="3" key="1">
    <citation type="journal article" date="2014" name="Microb. Cell Fact.">
        <title>Exploiting Issatchenkia orientalis SD108 for succinic acid production.</title>
        <authorList>
            <person name="Xiao H."/>
            <person name="Shao Z."/>
            <person name="Jiang Y."/>
            <person name="Dole S."/>
            <person name="Zhao H."/>
        </authorList>
    </citation>
    <scope>NUCLEOTIDE SEQUENCE [LARGE SCALE GENOMIC DNA]</scope>
    <source>
        <strain evidence="3">SD108</strain>
    </source>
</reference>
<feature type="region of interest" description="Disordered" evidence="1">
    <location>
        <begin position="29"/>
        <end position="69"/>
    </location>
</feature>
<evidence type="ECO:0000313" key="2">
    <source>
        <dbReference type="EMBL" id="KGK32525.1"/>
    </source>
</evidence>
<feature type="non-terminal residue" evidence="2">
    <location>
        <position position="69"/>
    </location>
</feature>
<evidence type="ECO:0000313" key="3">
    <source>
        <dbReference type="Proteomes" id="UP000029867"/>
    </source>
</evidence>
<accession>A0A099NIY4</accession>
<dbReference type="VEuPathDB" id="FungiDB:C5L36_0B02600"/>
<dbReference type="HOGENOM" id="CLU_2800937_0_0_1"/>
<feature type="non-terminal residue" evidence="2">
    <location>
        <position position="1"/>
    </location>
</feature>
<evidence type="ECO:0000256" key="1">
    <source>
        <dbReference type="SAM" id="MobiDB-lite"/>
    </source>
</evidence>
<comment type="caution">
    <text evidence="2">The sequence shown here is derived from an EMBL/GenBank/DDBJ whole genome shotgun (WGS) entry which is preliminary data.</text>
</comment>
<sequence length="69" mass="7823">EGLPIDDDGFEIVEEYDDEFIDDDEDEFVVDDGTNGRSNTQDELDSSIEDTDQEDNEELIDENFDGNIG</sequence>
<feature type="compositionally biased region" description="Acidic residues" evidence="1">
    <location>
        <begin position="42"/>
        <end position="69"/>
    </location>
</feature>
<organism evidence="2 3">
    <name type="scientific">Pichia kudriavzevii</name>
    <name type="common">Yeast</name>
    <name type="synonym">Issatchenkia orientalis</name>
    <dbReference type="NCBI Taxonomy" id="4909"/>
    <lineage>
        <taxon>Eukaryota</taxon>
        <taxon>Fungi</taxon>
        <taxon>Dikarya</taxon>
        <taxon>Ascomycota</taxon>
        <taxon>Saccharomycotina</taxon>
        <taxon>Pichiomycetes</taxon>
        <taxon>Pichiales</taxon>
        <taxon>Pichiaceae</taxon>
        <taxon>Pichia</taxon>
    </lineage>
</organism>
<gene>
    <name evidence="2" type="ORF">JL09_g6868</name>
</gene>
<dbReference type="EMBL" id="JQFK01002154">
    <property type="protein sequence ID" value="KGK32525.1"/>
    <property type="molecule type" value="Genomic_DNA"/>
</dbReference>
<dbReference type="AlphaFoldDB" id="A0A099NIY4"/>
<name>A0A099NIY4_PICKU</name>
<proteinExistence type="predicted"/>
<protein>
    <submittedName>
        <fullName evidence="2">Uncharacterized protein</fullName>
    </submittedName>
</protein>
<dbReference type="Proteomes" id="UP000029867">
    <property type="component" value="Unassembled WGS sequence"/>
</dbReference>